<keyword evidence="11" id="KW-0575">Peroxidase</keyword>
<feature type="binding site" description="covalent" evidence="8">
    <location>
        <position position="232"/>
    </location>
    <ligand>
        <name>heme c</name>
        <dbReference type="ChEBI" id="CHEBI:61717"/>
        <label>2</label>
    </ligand>
</feature>
<feature type="binding site" description="axial binding residue" evidence="9">
    <location>
        <position position="83"/>
    </location>
    <ligand>
        <name>heme c</name>
        <dbReference type="ChEBI" id="CHEBI:61717"/>
        <label>1</label>
    </ligand>
    <ligandPart>
        <name>Fe</name>
        <dbReference type="ChEBI" id="CHEBI:18248"/>
    </ligandPart>
</feature>
<evidence type="ECO:0000259" key="10">
    <source>
        <dbReference type="PROSITE" id="PS51007"/>
    </source>
</evidence>
<keyword evidence="5" id="KW-0574">Periplasm</keyword>
<dbReference type="Proteomes" id="UP000184609">
    <property type="component" value="Unassembled WGS sequence"/>
</dbReference>
<keyword evidence="12" id="KW-1185">Reference proteome</keyword>
<evidence type="ECO:0000256" key="1">
    <source>
        <dbReference type="ARBA" id="ARBA00004418"/>
    </source>
</evidence>
<dbReference type="AlphaFoldDB" id="A0A1M7ZEP0"/>
<evidence type="ECO:0000256" key="6">
    <source>
        <dbReference type="ARBA" id="ARBA00023002"/>
    </source>
</evidence>
<evidence type="ECO:0000256" key="5">
    <source>
        <dbReference type="ARBA" id="ARBA00022764"/>
    </source>
</evidence>
<feature type="domain" description="Cytochrome c" evidence="10">
    <location>
        <begin position="57"/>
        <end position="189"/>
    </location>
</feature>
<evidence type="ECO:0000256" key="4">
    <source>
        <dbReference type="ARBA" id="ARBA00022729"/>
    </source>
</evidence>
<dbReference type="GO" id="GO:0004130">
    <property type="term" value="F:cytochrome-c peroxidase activity"/>
    <property type="evidence" value="ECO:0007669"/>
    <property type="project" value="TreeGrafter"/>
</dbReference>
<evidence type="ECO:0000256" key="2">
    <source>
        <dbReference type="ARBA" id="ARBA00022617"/>
    </source>
</evidence>
<dbReference type="InterPro" id="IPR009056">
    <property type="entry name" value="Cyt_c-like_dom"/>
</dbReference>
<dbReference type="EMBL" id="FRXN01000003">
    <property type="protein sequence ID" value="SHO63146.1"/>
    <property type="molecule type" value="Genomic_DNA"/>
</dbReference>
<keyword evidence="3 9" id="KW-0479">Metal-binding</keyword>
<dbReference type="PROSITE" id="PS51007">
    <property type="entry name" value="CYTC"/>
    <property type="match status" value="2"/>
</dbReference>
<evidence type="ECO:0000256" key="9">
    <source>
        <dbReference type="PIRSR" id="PIRSR000294-2"/>
    </source>
</evidence>
<keyword evidence="2 8" id="KW-0349">Heme</keyword>
<dbReference type="InterPro" id="IPR036909">
    <property type="entry name" value="Cyt_c-like_dom_sf"/>
</dbReference>
<dbReference type="PANTHER" id="PTHR30600:SF10">
    <property type="entry name" value="BLL6722 PROTEIN"/>
    <property type="match status" value="1"/>
</dbReference>
<dbReference type="GO" id="GO:0009055">
    <property type="term" value="F:electron transfer activity"/>
    <property type="evidence" value="ECO:0007669"/>
    <property type="project" value="InterPro"/>
</dbReference>
<dbReference type="InterPro" id="IPR051395">
    <property type="entry name" value="Cytochrome_c_Peroxidase/MauG"/>
</dbReference>
<evidence type="ECO:0000256" key="3">
    <source>
        <dbReference type="ARBA" id="ARBA00022723"/>
    </source>
</evidence>
<organism evidence="11 12">
    <name type="scientific">Algoriphagus zhangzhouensis</name>
    <dbReference type="NCBI Taxonomy" id="1073327"/>
    <lineage>
        <taxon>Bacteria</taxon>
        <taxon>Pseudomonadati</taxon>
        <taxon>Bacteroidota</taxon>
        <taxon>Cytophagia</taxon>
        <taxon>Cytophagales</taxon>
        <taxon>Cyclobacteriaceae</taxon>
        <taxon>Algoriphagus</taxon>
    </lineage>
</organism>
<evidence type="ECO:0000313" key="11">
    <source>
        <dbReference type="EMBL" id="SHO63146.1"/>
    </source>
</evidence>
<keyword evidence="4" id="KW-0732">Signal</keyword>
<gene>
    <name evidence="11" type="ORF">SAMN04488108_2557</name>
</gene>
<keyword evidence="7 9" id="KW-0408">Iron</keyword>
<dbReference type="InterPro" id="IPR026259">
    <property type="entry name" value="MauG/Cytc_peroxidase"/>
</dbReference>
<reference evidence="12" key="1">
    <citation type="submission" date="2016-12" db="EMBL/GenBank/DDBJ databases">
        <authorList>
            <person name="Varghese N."/>
            <person name="Submissions S."/>
        </authorList>
    </citation>
    <scope>NUCLEOTIDE SEQUENCE [LARGE SCALE GENOMIC DNA]</scope>
    <source>
        <strain evidence="12">DSM 25035</strain>
    </source>
</reference>
<evidence type="ECO:0000256" key="8">
    <source>
        <dbReference type="PIRSR" id="PIRSR000294-1"/>
    </source>
</evidence>
<protein>
    <submittedName>
        <fullName evidence="11">Cytochrome c peroxidase</fullName>
    </submittedName>
</protein>
<feature type="domain" description="Cytochrome c" evidence="10">
    <location>
        <begin position="208"/>
        <end position="357"/>
    </location>
</feature>
<dbReference type="PROSITE" id="PS51257">
    <property type="entry name" value="PROKAR_LIPOPROTEIN"/>
    <property type="match status" value="1"/>
</dbReference>
<dbReference type="PANTHER" id="PTHR30600">
    <property type="entry name" value="CYTOCHROME C PEROXIDASE-RELATED"/>
    <property type="match status" value="1"/>
</dbReference>
<proteinExistence type="predicted"/>
<keyword evidence="6" id="KW-0560">Oxidoreductase</keyword>
<dbReference type="OrthoDB" id="9805202at2"/>
<name>A0A1M7ZEP0_9BACT</name>
<dbReference type="STRING" id="1073327.SAMN04488108_2557"/>
<dbReference type="InterPro" id="IPR004852">
    <property type="entry name" value="Di-haem_cyt_c_peroxidsae"/>
</dbReference>
<dbReference type="Pfam" id="PF03150">
    <property type="entry name" value="CCP_MauG"/>
    <property type="match status" value="1"/>
</dbReference>
<comment type="cofactor">
    <cofactor evidence="8">
        <name>heme</name>
        <dbReference type="ChEBI" id="CHEBI:30413"/>
    </cofactor>
    <text evidence="8">Binds 2 heme groups.</text>
</comment>
<dbReference type="GO" id="GO:0020037">
    <property type="term" value="F:heme binding"/>
    <property type="evidence" value="ECO:0007669"/>
    <property type="project" value="InterPro"/>
</dbReference>
<feature type="binding site" description="axial binding residue" evidence="9">
    <location>
        <position position="236"/>
    </location>
    <ligand>
        <name>heme c</name>
        <dbReference type="ChEBI" id="CHEBI:61717"/>
        <label>2</label>
    </ligand>
    <ligandPart>
        <name>Fe</name>
        <dbReference type="ChEBI" id="CHEBI:18248"/>
    </ligandPart>
</feature>
<accession>A0A1M7ZEP0</accession>
<dbReference type="PIRSF" id="PIRSF000294">
    <property type="entry name" value="Cytochrome-c_peroxidase"/>
    <property type="match status" value="1"/>
</dbReference>
<dbReference type="GO" id="GO:0046872">
    <property type="term" value="F:metal ion binding"/>
    <property type="evidence" value="ECO:0007669"/>
    <property type="project" value="UniProtKB-KW"/>
</dbReference>
<comment type="subcellular location">
    <subcellularLocation>
        <location evidence="1">Periplasm</location>
    </subcellularLocation>
</comment>
<dbReference type="GO" id="GO:0042597">
    <property type="term" value="C:periplasmic space"/>
    <property type="evidence" value="ECO:0007669"/>
    <property type="project" value="UniProtKB-SubCell"/>
</dbReference>
<feature type="binding site" description="covalent" evidence="8">
    <location>
        <position position="79"/>
    </location>
    <ligand>
        <name>heme c</name>
        <dbReference type="ChEBI" id="CHEBI:61717"/>
        <label>1</label>
    </ligand>
</feature>
<dbReference type="RefSeq" id="WP_073572179.1">
    <property type="nucleotide sequence ID" value="NZ_FRXN01000003.1"/>
</dbReference>
<sequence>MQSLIRYAAWMIASALLFSCSESEPPIDQGPTPISLDKPDYFSDQQVMPSDNPLTEEGVRLGRMLFYEKKLSQDGTISCSSCHQQEKGFSDGLQFSPGVNGTLGSMNAMALSNLHWQTRFFWNGRAVSLEEQALIPIEDPKEMNLPMKEAISRLQGDVNYPGLFQAAFGSDQVTSENIGKALAQFERTLISANSKFDKWIRGEVELSPEEELGLELFFTHPEPSIQLRGGNCGDCHLGFMTSGDPNGFAGFHNNGLDSDKSLKSGLESVTENPFDKGKFKAPSLRNIALTAPYMHDGRFSSLEEVLDHYNEHIQNSETLDVLILEASNEILDPAEPIRLYLSAEEKQAIIAFLHTLTDEEFVSNPKFSNPFN</sequence>
<comment type="PTM">
    <text evidence="8">Binds 2 heme groups per subunit.</text>
</comment>
<feature type="binding site" description="covalent" evidence="8">
    <location>
        <position position="235"/>
    </location>
    <ligand>
        <name>heme c</name>
        <dbReference type="ChEBI" id="CHEBI:61717"/>
        <label>2</label>
    </ligand>
</feature>
<feature type="binding site" description="covalent" evidence="8">
    <location>
        <position position="82"/>
    </location>
    <ligand>
        <name>heme c</name>
        <dbReference type="ChEBI" id="CHEBI:61717"/>
        <label>1</label>
    </ligand>
</feature>
<evidence type="ECO:0000313" key="12">
    <source>
        <dbReference type="Proteomes" id="UP000184609"/>
    </source>
</evidence>
<evidence type="ECO:0000256" key="7">
    <source>
        <dbReference type="ARBA" id="ARBA00023004"/>
    </source>
</evidence>
<dbReference type="Gene3D" id="1.10.760.10">
    <property type="entry name" value="Cytochrome c-like domain"/>
    <property type="match status" value="2"/>
</dbReference>
<dbReference type="SUPFAM" id="SSF46626">
    <property type="entry name" value="Cytochrome c"/>
    <property type="match status" value="2"/>
</dbReference>